<name>A0A5M9M850_9EURO</name>
<feature type="region of interest" description="Disordered" evidence="1">
    <location>
        <begin position="501"/>
        <end position="521"/>
    </location>
</feature>
<proteinExistence type="predicted"/>
<comment type="caution">
    <text evidence="2">The sequence shown here is derived from an EMBL/GenBank/DDBJ whole genome shotgun (WGS) entry which is preliminary data.</text>
</comment>
<dbReference type="RefSeq" id="XP_033421042.1">
    <property type="nucleotide sequence ID" value="XM_033576378.1"/>
</dbReference>
<accession>A0A5M9M850</accession>
<dbReference type="Gene3D" id="2.180.10.10">
    <property type="entry name" value="RHS repeat-associated core"/>
    <property type="match status" value="1"/>
</dbReference>
<dbReference type="Proteomes" id="UP000324241">
    <property type="component" value="Unassembled WGS sequence"/>
</dbReference>
<gene>
    <name evidence="2" type="ORF">ATNIH1004_011816</name>
</gene>
<evidence type="ECO:0000256" key="1">
    <source>
        <dbReference type="SAM" id="MobiDB-lite"/>
    </source>
</evidence>
<dbReference type="GeneID" id="54334517"/>
<protein>
    <submittedName>
        <fullName evidence="2">Uncharacterized protein</fullName>
    </submittedName>
</protein>
<dbReference type="VEuPathDB" id="FungiDB:EYZ11_011743"/>
<dbReference type="EMBL" id="QUQM01000009">
    <property type="protein sequence ID" value="KAA8641680.1"/>
    <property type="molecule type" value="Genomic_DNA"/>
</dbReference>
<organism evidence="2 3">
    <name type="scientific">Aspergillus tanneri</name>
    <dbReference type="NCBI Taxonomy" id="1220188"/>
    <lineage>
        <taxon>Eukaryota</taxon>
        <taxon>Fungi</taxon>
        <taxon>Dikarya</taxon>
        <taxon>Ascomycota</taxon>
        <taxon>Pezizomycotina</taxon>
        <taxon>Eurotiomycetes</taxon>
        <taxon>Eurotiomycetidae</taxon>
        <taxon>Eurotiales</taxon>
        <taxon>Aspergillaceae</taxon>
        <taxon>Aspergillus</taxon>
        <taxon>Aspergillus subgen. Circumdati</taxon>
    </lineage>
</organism>
<dbReference type="OrthoDB" id="442731at2759"/>
<evidence type="ECO:0000313" key="3">
    <source>
        <dbReference type="Proteomes" id="UP000324241"/>
    </source>
</evidence>
<dbReference type="VEuPathDB" id="FungiDB:EYZ11_012721"/>
<evidence type="ECO:0000313" key="2">
    <source>
        <dbReference type="EMBL" id="KAA8641680.1"/>
    </source>
</evidence>
<sequence length="521" mass="58166">MPSEGSTIYSQGFNFGSFVLHGVDNRTDQYTCSVTLYEVLAEARNCPTFKLFLNYNALNPEDIGFGKGWAFNLSRYQHRQGRTISLLPLEKQGSNYHVIYKSGQRKILSNVNNVYKRSVPIKIFAAIGRSLKLSWTPVLSVPRLTKVSDGSQDLLTIKCESGSSTVTCHPETPESGTFVLTQKDKRLSHVKLPGDGKSSTDAQGWNFIYKKITNLHLLSQVTSPTGLVKMMTYKPTGFVFPEVPLSHTVYPGKNSLQSKPSTHIQGMTIITSWEHSYVNDPDSVDHGHVRQHINKLNGEYPSMRLFEYGHTQAHCLKTKIKIMSFDGLAVQSEVVCSQFTGATMSQADQHRVRVESKHGAIGRVVKVKIGTGTLYKAMRKHEYTLSKDGKGLELTLTDARGYRTRIIHDAMERKFQYNKSENGGAGDFRIVQQLNYNALGQCTDIKDINWITSTGTELRTKRMMEYDYWGQVCKTINHAGVATISSVDPILQAKTTGIDGKSLTRSTTKHPGRSSSSLFLS</sequence>
<dbReference type="AlphaFoldDB" id="A0A5M9M850"/>
<reference evidence="2 3" key="1">
    <citation type="submission" date="2019-08" db="EMBL/GenBank/DDBJ databases">
        <title>The genome sequence of a newly discovered highly antifungal drug resistant Aspergillus species, Aspergillus tanneri NIH 1004.</title>
        <authorList>
            <person name="Mounaud S."/>
            <person name="Singh I."/>
            <person name="Joardar V."/>
            <person name="Pakala S."/>
            <person name="Pakala S."/>
            <person name="Venepally P."/>
            <person name="Chung J.K."/>
            <person name="Losada L."/>
            <person name="Nierman W.C."/>
        </authorList>
    </citation>
    <scope>NUCLEOTIDE SEQUENCE [LARGE SCALE GENOMIC DNA]</scope>
    <source>
        <strain evidence="2 3">NIH1004</strain>
    </source>
</reference>